<feature type="compositionally biased region" description="Basic and acidic residues" evidence="10">
    <location>
        <begin position="297"/>
        <end position="318"/>
    </location>
</feature>
<evidence type="ECO:0000256" key="3">
    <source>
        <dbReference type="ARBA" id="ARBA00022759"/>
    </source>
</evidence>
<evidence type="ECO:0000256" key="1">
    <source>
        <dbReference type="ARBA" id="ARBA00022722"/>
    </source>
</evidence>
<name>A0A2K1IEI4_PHYPA</name>
<keyword evidence="7" id="KW-0695">RNA-directed DNA polymerase</keyword>
<feature type="region of interest" description="Disordered" evidence="10">
    <location>
        <begin position="291"/>
        <end position="318"/>
    </location>
</feature>
<dbReference type="InterPro" id="IPR057670">
    <property type="entry name" value="SH3_retrovirus"/>
</dbReference>
<dbReference type="EnsemblPlants" id="Pp3c25_11001V3.1">
    <property type="protein sequence ID" value="Pp3c25_11001V3.1"/>
    <property type="gene ID" value="Pp3c25_11001"/>
</dbReference>
<keyword evidence="8" id="KW-0548">Nucleotidyltransferase</keyword>
<evidence type="ECO:0000313" key="14">
    <source>
        <dbReference type="Proteomes" id="UP000006727"/>
    </source>
</evidence>
<dbReference type="EMBL" id="ABEU02000025">
    <property type="protein sequence ID" value="PNR27684.1"/>
    <property type="molecule type" value="Genomic_DNA"/>
</dbReference>
<dbReference type="GO" id="GO:0015074">
    <property type="term" value="P:DNA integration"/>
    <property type="evidence" value="ECO:0007669"/>
    <property type="project" value="UniProtKB-KW"/>
</dbReference>
<evidence type="ECO:0000256" key="9">
    <source>
        <dbReference type="ARBA" id="ARBA00023172"/>
    </source>
</evidence>
<dbReference type="GO" id="GO:0016787">
    <property type="term" value="F:hydrolase activity"/>
    <property type="evidence" value="ECO:0007669"/>
    <property type="project" value="UniProtKB-KW"/>
</dbReference>
<evidence type="ECO:0000256" key="6">
    <source>
        <dbReference type="ARBA" id="ARBA00022908"/>
    </source>
</evidence>
<evidence type="ECO:0000256" key="2">
    <source>
        <dbReference type="ARBA" id="ARBA00022723"/>
    </source>
</evidence>
<keyword evidence="5" id="KW-0460">Magnesium</keyword>
<keyword evidence="8" id="KW-0239">DNA-directed DNA polymerase</keyword>
<reference evidence="12 14" key="2">
    <citation type="journal article" date="2018" name="Plant J.">
        <title>The Physcomitrella patens chromosome-scale assembly reveals moss genome structure and evolution.</title>
        <authorList>
            <person name="Lang D."/>
            <person name="Ullrich K.K."/>
            <person name="Murat F."/>
            <person name="Fuchs J."/>
            <person name="Jenkins J."/>
            <person name="Haas F.B."/>
            <person name="Piednoel M."/>
            <person name="Gundlach H."/>
            <person name="Van Bel M."/>
            <person name="Meyberg R."/>
            <person name="Vives C."/>
            <person name="Morata J."/>
            <person name="Symeonidi A."/>
            <person name="Hiss M."/>
            <person name="Muchero W."/>
            <person name="Kamisugi Y."/>
            <person name="Saleh O."/>
            <person name="Blanc G."/>
            <person name="Decker E.L."/>
            <person name="van Gessel N."/>
            <person name="Grimwood J."/>
            <person name="Hayes R.D."/>
            <person name="Graham S.W."/>
            <person name="Gunter L.E."/>
            <person name="McDaniel S.F."/>
            <person name="Hoernstein S.N.W."/>
            <person name="Larsson A."/>
            <person name="Li F.W."/>
            <person name="Perroud P.F."/>
            <person name="Phillips J."/>
            <person name="Ranjan P."/>
            <person name="Rokshar D.S."/>
            <person name="Rothfels C.J."/>
            <person name="Schneider L."/>
            <person name="Shu S."/>
            <person name="Stevenson D.W."/>
            <person name="Thummler F."/>
            <person name="Tillich M."/>
            <person name="Villarreal Aguilar J.C."/>
            <person name="Widiez T."/>
            <person name="Wong G.K."/>
            <person name="Wymore A."/>
            <person name="Zhang Y."/>
            <person name="Zimmer A.D."/>
            <person name="Quatrano R.S."/>
            <person name="Mayer K.F.X."/>
            <person name="Goodstein D."/>
            <person name="Casacuberta J.M."/>
            <person name="Vandepoele K."/>
            <person name="Reski R."/>
            <person name="Cuming A.C."/>
            <person name="Tuskan G.A."/>
            <person name="Maumus F."/>
            <person name="Salse J."/>
            <person name="Schmutz J."/>
            <person name="Rensing S.A."/>
        </authorList>
    </citation>
    <scope>NUCLEOTIDE SEQUENCE [LARGE SCALE GENOMIC DNA]</scope>
    <source>
        <strain evidence="13 14">cv. Gransden 2004</strain>
    </source>
</reference>
<evidence type="ECO:0000256" key="4">
    <source>
        <dbReference type="ARBA" id="ARBA00022801"/>
    </source>
</evidence>
<dbReference type="GO" id="GO:0046872">
    <property type="term" value="F:metal ion binding"/>
    <property type="evidence" value="ECO:0007669"/>
    <property type="project" value="UniProtKB-KW"/>
</dbReference>
<evidence type="ECO:0000256" key="7">
    <source>
        <dbReference type="ARBA" id="ARBA00022918"/>
    </source>
</evidence>
<reference evidence="13" key="3">
    <citation type="submission" date="2020-12" db="UniProtKB">
        <authorList>
            <consortium name="EnsemblPlants"/>
        </authorList>
    </citation>
    <scope>IDENTIFICATION</scope>
</reference>
<evidence type="ECO:0000256" key="8">
    <source>
        <dbReference type="ARBA" id="ARBA00022932"/>
    </source>
</evidence>
<evidence type="ECO:0000259" key="11">
    <source>
        <dbReference type="Pfam" id="PF25597"/>
    </source>
</evidence>
<feature type="compositionally biased region" description="Polar residues" evidence="10">
    <location>
        <begin position="138"/>
        <end position="150"/>
    </location>
</feature>
<keyword evidence="3" id="KW-0255">Endonuclease</keyword>
<gene>
    <name evidence="12" type="ORF">PHYPA_029836</name>
</gene>
<dbReference type="AlphaFoldDB" id="A0A2K1IEI4"/>
<evidence type="ECO:0000256" key="5">
    <source>
        <dbReference type="ARBA" id="ARBA00022842"/>
    </source>
</evidence>
<keyword evidence="9" id="KW-0233">DNA recombination</keyword>
<proteinExistence type="predicted"/>
<dbReference type="GO" id="GO:0003964">
    <property type="term" value="F:RNA-directed DNA polymerase activity"/>
    <property type="evidence" value="ECO:0007669"/>
    <property type="project" value="UniProtKB-KW"/>
</dbReference>
<keyword evidence="14" id="KW-1185">Reference proteome</keyword>
<dbReference type="PANTHER" id="PTHR42648">
    <property type="entry name" value="TRANSPOSASE, PUTATIVE-RELATED"/>
    <property type="match status" value="1"/>
</dbReference>
<keyword evidence="2" id="KW-0479">Metal-binding</keyword>
<keyword evidence="6" id="KW-0229">DNA integration</keyword>
<keyword evidence="1" id="KW-0540">Nuclease</keyword>
<feature type="domain" description="Retroviral polymerase SH3-like" evidence="11">
    <location>
        <begin position="56"/>
        <end position="113"/>
    </location>
</feature>
<keyword evidence="8" id="KW-0808">Transferase</keyword>
<keyword evidence="4" id="KW-0378">Hydrolase</keyword>
<dbReference type="PANTHER" id="PTHR42648:SF11">
    <property type="entry name" value="TRANSPOSON TY4-P GAG-POL POLYPROTEIN"/>
    <property type="match status" value="1"/>
</dbReference>
<dbReference type="GO" id="GO:0003887">
    <property type="term" value="F:DNA-directed DNA polymerase activity"/>
    <property type="evidence" value="ECO:0007669"/>
    <property type="project" value="UniProtKB-KW"/>
</dbReference>
<dbReference type="InterPro" id="IPR039537">
    <property type="entry name" value="Retrotran_Ty1/copia-like"/>
</dbReference>
<evidence type="ECO:0000313" key="13">
    <source>
        <dbReference type="EnsemblPlants" id="Pp3c25_11001V3.1"/>
    </source>
</evidence>
<feature type="compositionally biased region" description="Low complexity" evidence="10">
    <location>
        <begin position="187"/>
        <end position="201"/>
    </location>
</feature>
<dbReference type="GO" id="GO:0006310">
    <property type="term" value="P:DNA recombination"/>
    <property type="evidence" value="ECO:0007669"/>
    <property type="project" value="UniProtKB-KW"/>
</dbReference>
<dbReference type="Gramene" id="Pp3c25_11001V3.1">
    <property type="protein sequence ID" value="Pp3c25_11001V3.1"/>
    <property type="gene ID" value="Pp3c25_11001"/>
</dbReference>
<evidence type="ECO:0000256" key="10">
    <source>
        <dbReference type="SAM" id="MobiDB-lite"/>
    </source>
</evidence>
<organism evidence="12">
    <name type="scientific">Physcomitrium patens</name>
    <name type="common">Spreading-leaved earth moss</name>
    <name type="synonym">Physcomitrella patens</name>
    <dbReference type="NCBI Taxonomy" id="3218"/>
    <lineage>
        <taxon>Eukaryota</taxon>
        <taxon>Viridiplantae</taxon>
        <taxon>Streptophyta</taxon>
        <taxon>Embryophyta</taxon>
        <taxon>Bryophyta</taxon>
        <taxon>Bryophytina</taxon>
        <taxon>Bryopsida</taxon>
        <taxon>Funariidae</taxon>
        <taxon>Funariales</taxon>
        <taxon>Funariaceae</taxon>
        <taxon>Physcomitrium</taxon>
    </lineage>
</organism>
<sequence length="374" mass="41365">MLHEAQLSRSYWGEAVTCAEYIQNRLPTKAIPSHTTPFELWHKKKPDLTHIRVFGSRCYAKIPDPLLVKLDGKTEACIFLDYSPVSKGYKVKLLRTGATVVSKDVIYQKEPAPPSQAVQAMPLTRCQTPEDPHFFLPSGSQTPATPSARVSTREPQHPLSDAPQVLSDQHQRPPSLPVTNPLDDHLSSAAPESDAADAPSPGLSNIHILLPMAPDSARNQKQAPRPDHVADSPRALLTLAAVPMEPTIKDPVREGMGLHDTHHPGRVCNCDLQFSTPSNAVAAGRNIKMSTPPLGYDRCEHSQPEEKRKRVSQTEEGRQATAIAWRRVPPKFSIDKHVCRAQSVCTVLSRQPARRSKHCESFVKLDDRPRPAPK</sequence>
<reference evidence="12 14" key="1">
    <citation type="journal article" date="2008" name="Science">
        <title>The Physcomitrella genome reveals evolutionary insights into the conquest of land by plants.</title>
        <authorList>
            <person name="Rensing S."/>
            <person name="Lang D."/>
            <person name="Zimmer A."/>
            <person name="Terry A."/>
            <person name="Salamov A."/>
            <person name="Shapiro H."/>
            <person name="Nishiyama T."/>
            <person name="Perroud P.-F."/>
            <person name="Lindquist E."/>
            <person name="Kamisugi Y."/>
            <person name="Tanahashi T."/>
            <person name="Sakakibara K."/>
            <person name="Fujita T."/>
            <person name="Oishi K."/>
            <person name="Shin-I T."/>
            <person name="Kuroki Y."/>
            <person name="Toyoda A."/>
            <person name="Suzuki Y."/>
            <person name="Hashimoto A."/>
            <person name="Yamaguchi K."/>
            <person name="Sugano A."/>
            <person name="Kohara Y."/>
            <person name="Fujiyama A."/>
            <person name="Anterola A."/>
            <person name="Aoki S."/>
            <person name="Ashton N."/>
            <person name="Barbazuk W.B."/>
            <person name="Barker E."/>
            <person name="Bennetzen J."/>
            <person name="Bezanilla M."/>
            <person name="Blankenship R."/>
            <person name="Cho S.H."/>
            <person name="Dutcher S."/>
            <person name="Estelle M."/>
            <person name="Fawcett J.A."/>
            <person name="Gundlach H."/>
            <person name="Hanada K."/>
            <person name="Heyl A."/>
            <person name="Hicks K.A."/>
            <person name="Hugh J."/>
            <person name="Lohr M."/>
            <person name="Mayer K."/>
            <person name="Melkozernov A."/>
            <person name="Murata T."/>
            <person name="Nelson D."/>
            <person name="Pils B."/>
            <person name="Prigge M."/>
            <person name="Reiss B."/>
            <person name="Renner T."/>
            <person name="Rombauts S."/>
            <person name="Rushton P."/>
            <person name="Sanderfoot A."/>
            <person name="Schween G."/>
            <person name="Shiu S.-H."/>
            <person name="Stueber K."/>
            <person name="Theodoulou F.L."/>
            <person name="Tu H."/>
            <person name="Van de Peer Y."/>
            <person name="Verrier P.J."/>
            <person name="Waters E."/>
            <person name="Wood A."/>
            <person name="Yang L."/>
            <person name="Cove D."/>
            <person name="Cuming A."/>
            <person name="Hasebe M."/>
            <person name="Lucas S."/>
            <person name="Mishler D.B."/>
            <person name="Reski R."/>
            <person name="Grigoriev I."/>
            <person name="Quatrano R.S."/>
            <person name="Boore J.L."/>
        </authorList>
    </citation>
    <scope>NUCLEOTIDE SEQUENCE [LARGE SCALE GENOMIC DNA]</scope>
    <source>
        <strain evidence="13 14">cv. Gransden 2004</strain>
    </source>
</reference>
<dbReference type="Pfam" id="PF25597">
    <property type="entry name" value="SH3_retrovirus"/>
    <property type="match status" value="1"/>
</dbReference>
<dbReference type="Proteomes" id="UP000006727">
    <property type="component" value="Chromosome 25"/>
</dbReference>
<evidence type="ECO:0000313" key="12">
    <source>
        <dbReference type="EMBL" id="PNR27684.1"/>
    </source>
</evidence>
<protein>
    <recommendedName>
        <fullName evidence="11">Retroviral polymerase SH3-like domain-containing protein</fullName>
    </recommendedName>
</protein>
<accession>A0A2K1IEI4</accession>
<dbReference type="STRING" id="3218.A0A2K1IEI4"/>
<dbReference type="InParanoid" id="A0A2K1IEI4"/>
<dbReference type="GO" id="GO:0004519">
    <property type="term" value="F:endonuclease activity"/>
    <property type="evidence" value="ECO:0007669"/>
    <property type="project" value="UniProtKB-KW"/>
</dbReference>
<feature type="region of interest" description="Disordered" evidence="10">
    <location>
        <begin position="127"/>
        <end position="207"/>
    </location>
</feature>